<dbReference type="EMBL" id="JADYXP020000005">
    <property type="protein sequence ID" value="KAL0123466.1"/>
    <property type="molecule type" value="Genomic_DNA"/>
</dbReference>
<comment type="caution">
    <text evidence="2">The sequence shown here is derived from an EMBL/GenBank/DDBJ whole genome shotgun (WGS) entry which is preliminary data.</text>
</comment>
<feature type="transmembrane region" description="Helical" evidence="1">
    <location>
        <begin position="27"/>
        <end position="48"/>
    </location>
</feature>
<evidence type="ECO:0000313" key="3">
    <source>
        <dbReference type="Proteomes" id="UP001430953"/>
    </source>
</evidence>
<evidence type="ECO:0000313" key="2">
    <source>
        <dbReference type="EMBL" id="KAL0123466.1"/>
    </source>
</evidence>
<gene>
    <name evidence="2" type="ORF">PUN28_005758</name>
</gene>
<accession>A0AAW2GBL1</accession>
<dbReference type="AlphaFoldDB" id="A0AAW2GBL1"/>
<keyword evidence="3" id="KW-1185">Reference proteome</keyword>
<name>A0AAW2GBL1_9HYME</name>
<organism evidence="2 3">
    <name type="scientific">Cardiocondyla obscurior</name>
    <dbReference type="NCBI Taxonomy" id="286306"/>
    <lineage>
        <taxon>Eukaryota</taxon>
        <taxon>Metazoa</taxon>
        <taxon>Ecdysozoa</taxon>
        <taxon>Arthropoda</taxon>
        <taxon>Hexapoda</taxon>
        <taxon>Insecta</taxon>
        <taxon>Pterygota</taxon>
        <taxon>Neoptera</taxon>
        <taxon>Endopterygota</taxon>
        <taxon>Hymenoptera</taxon>
        <taxon>Apocrita</taxon>
        <taxon>Aculeata</taxon>
        <taxon>Formicoidea</taxon>
        <taxon>Formicidae</taxon>
        <taxon>Myrmicinae</taxon>
        <taxon>Cardiocondyla</taxon>
    </lineage>
</organism>
<dbReference type="Proteomes" id="UP001430953">
    <property type="component" value="Unassembled WGS sequence"/>
</dbReference>
<keyword evidence="1" id="KW-1133">Transmembrane helix</keyword>
<sequence length="202" mass="23877">MSRLGLLQFMRNNNHPCSNLAVSRSKFFFFFVQLGFPLLLPQCSIISFRKTIQKKKKKEHYLWRTLRYEVHVDIWPFDDEDSYLLTLLTFGRQKLPSWFLFPRPVHHMRGSTLYVACSRYRVANNRLDLRVPSRVCFINFHRFIISSFLPCILIIRAFIAVTPNNRKPLLRRNGRNPHPLLYDSFCAIKTVGPGSISFYGYL</sequence>
<protein>
    <submittedName>
        <fullName evidence="2">Uncharacterized protein</fullName>
    </submittedName>
</protein>
<proteinExistence type="predicted"/>
<keyword evidence="1" id="KW-0472">Membrane</keyword>
<keyword evidence="1" id="KW-0812">Transmembrane</keyword>
<evidence type="ECO:0000256" key="1">
    <source>
        <dbReference type="SAM" id="Phobius"/>
    </source>
</evidence>
<reference evidence="2 3" key="1">
    <citation type="submission" date="2023-03" db="EMBL/GenBank/DDBJ databases">
        <title>High recombination rates correlate with genetic variation in Cardiocondyla obscurior ants.</title>
        <authorList>
            <person name="Errbii M."/>
        </authorList>
    </citation>
    <scope>NUCLEOTIDE SEQUENCE [LARGE SCALE GENOMIC DNA]</scope>
    <source>
        <strain evidence="2">Alpha-2009</strain>
        <tissue evidence="2">Whole body</tissue>
    </source>
</reference>
<feature type="transmembrane region" description="Helical" evidence="1">
    <location>
        <begin position="143"/>
        <end position="161"/>
    </location>
</feature>